<gene>
    <name evidence="9" type="ORF">BCR37DRAFT_402857</name>
</gene>
<evidence type="ECO:0000313" key="10">
    <source>
        <dbReference type="Proteomes" id="UP000193685"/>
    </source>
</evidence>
<evidence type="ECO:0000256" key="1">
    <source>
        <dbReference type="ARBA" id="ARBA00004141"/>
    </source>
</evidence>
<keyword evidence="2" id="KW-0813">Transport</keyword>
<dbReference type="GO" id="GO:0030003">
    <property type="term" value="P:intracellular monoatomic cation homeostasis"/>
    <property type="evidence" value="ECO:0007669"/>
    <property type="project" value="UniProtKB-ARBA"/>
</dbReference>
<keyword evidence="10" id="KW-1185">Reference proteome</keyword>
<name>A0A1Y2FDE6_PROLT</name>
<dbReference type="GeneID" id="63788542"/>
<proteinExistence type="predicted"/>
<evidence type="ECO:0000256" key="2">
    <source>
        <dbReference type="ARBA" id="ARBA00022448"/>
    </source>
</evidence>
<dbReference type="InterPro" id="IPR036837">
    <property type="entry name" value="Cation_efflux_CTD_sf"/>
</dbReference>
<evidence type="ECO:0000259" key="7">
    <source>
        <dbReference type="Pfam" id="PF01545"/>
    </source>
</evidence>
<dbReference type="InterPro" id="IPR027470">
    <property type="entry name" value="Cation_efflux_CTD"/>
</dbReference>
<dbReference type="GO" id="GO:0016020">
    <property type="term" value="C:membrane"/>
    <property type="evidence" value="ECO:0007669"/>
    <property type="project" value="UniProtKB-SubCell"/>
</dbReference>
<dbReference type="GO" id="GO:0098771">
    <property type="term" value="P:inorganic ion homeostasis"/>
    <property type="evidence" value="ECO:0007669"/>
    <property type="project" value="UniProtKB-ARBA"/>
</dbReference>
<feature type="transmembrane region" description="Helical" evidence="6">
    <location>
        <begin position="225"/>
        <end position="245"/>
    </location>
</feature>
<feature type="domain" description="Cation efflux protein transmembrane" evidence="7">
    <location>
        <begin position="121"/>
        <end position="310"/>
    </location>
</feature>
<reference evidence="9 10" key="1">
    <citation type="submission" date="2016-07" db="EMBL/GenBank/DDBJ databases">
        <title>Pervasive Adenine N6-methylation of Active Genes in Fungi.</title>
        <authorList>
            <consortium name="DOE Joint Genome Institute"/>
            <person name="Mondo S.J."/>
            <person name="Dannebaum R.O."/>
            <person name="Kuo R.C."/>
            <person name="Labutti K."/>
            <person name="Haridas S."/>
            <person name="Kuo A."/>
            <person name="Salamov A."/>
            <person name="Ahrendt S.R."/>
            <person name="Lipzen A."/>
            <person name="Sullivan W."/>
            <person name="Andreopoulos W.B."/>
            <person name="Clum A."/>
            <person name="Lindquist E."/>
            <person name="Daum C."/>
            <person name="Ramamoorthy G.K."/>
            <person name="Gryganskyi A."/>
            <person name="Culley D."/>
            <person name="Magnuson J.K."/>
            <person name="James T.Y."/>
            <person name="O'Malley M.A."/>
            <person name="Stajich J.E."/>
            <person name="Spatafora J.W."/>
            <person name="Visel A."/>
            <person name="Grigoriev I.V."/>
        </authorList>
    </citation>
    <scope>NUCLEOTIDE SEQUENCE [LARGE SCALE GENOMIC DNA]</scope>
    <source>
        <strain evidence="9 10">12-1054</strain>
    </source>
</reference>
<feature type="domain" description="Cation efflux protein cytoplasmic" evidence="8">
    <location>
        <begin position="326"/>
        <end position="394"/>
    </location>
</feature>
<dbReference type="InterPro" id="IPR002524">
    <property type="entry name" value="Cation_efflux"/>
</dbReference>
<dbReference type="GO" id="GO:0008324">
    <property type="term" value="F:monoatomic cation transmembrane transporter activity"/>
    <property type="evidence" value="ECO:0007669"/>
    <property type="project" value="InterPro"/>
</dbReference>
<feature type="transmembrane region" description="Helical" evidence="6">
    <location>
        <begin position="257"/>
        <end position="277"/>
    </location>
</feature>
<dbReference type="PANTHER" id="PTHR43840">
    <property type="entry name" value="MITOCHONDRIAL METAL TRANSPORTER 1-RELATED"/>
    <property type="match status" value="1"/>
</dbReference>
<evidence type="ECO:0000313" key="9">
    <source>
        <dbReference type="EMBL" id="ORY81444.1"/>
    </source>
</evidence>
<dbReference type="PANTHER" id="PTHR43840:SF4">
    <property type="entry name" value="CDF DIVALENT METAL CATION TRANSPORTER (EUROFUNG)"/>
    <property type="match status" value="1"/>
</dbReference>
<dbReference type="FunFam" id="1.20.1510.10:FF:000005">
    <property type="entry name" value="Putative Cation diffusion facilitator 1"/>
    <property type="match status" value="1"/>
</dbReference>
<sequence>MDARHEVPSSNLRAPLNPENRAIQLLANTKERIDWDSYIRSESEIGKIKNKHLRRFYEEQNEKIQNFKWVDRILDSSLPGNVIRSYGATDRGMSAGVDVEAGSEFDDEEAEQRAISRAINVNFAANVILLIGKVVVTLSTESLSIIASLLDSVLDFLSTVIVWTSNQLAQRRDNFKYPVGRSRLEPLGVLVFSVLMIVSFFQIAIQGVQQLMARPEIRAPLKPLSLAVILIMASVVLIKSLCWFWCRSSKSASVQALAQDAASDVVFNFFSIVFPLVGFYLNVWWLDPLGAVLISIYILISWTRTSSEHIMNLTGRIADVSDIEAVIYMAMRFSDLIQGVTSVAAYHAGDKVVVELDILLDEQTSLRDSHDLGEALQYAIEHLESIERAFVHQDYVGLKTSMHKSTGGFK</sequence>
<dbReference type="EMBL" id="MCFI01000011">
    <property type="protein sequence ID" value="ORY81444.1"/>
    <property type="molecule type" value="Genomic_DNA"/>
</dbReference>
<dbReference type="OrthoDB" id="78296at2759"/>
<feature type="transmembrane region" description="Helical" evidence="6">
    <location>
        <begin position="118"/>
        <end position="136"/>
    </location>
</feature>
<dbReference type="Pfam" id="PF16916">
    <property type="entry name" value="ZT_dimer"/>
    <property type="match status" value="1"/>
</dbReference>
<feature type="transmembrane region" description="Helical" evidence="6">
    <location>
        <begin position="142"/>
        <end position="163"/>
    </location>
</feature>
<dbReference type="InterPro" id="IPR058533">
    <property type="entry name" value="Cation_efflux_TM"/>
</dbReference>
<comment type="subcellular location">
    <subcellularLocation>
        <location evidence="1">Membrane</location>
        <topology evidence="1">Multi-pass membrane protein</topology>
    </subcellularLocation>
</comment>
<dbReference type="InterPro" id="IPR050291">
    <property type="entry name" value="CDF_Transporter"/>
</dbReference>
<dbReference type="STRING" id="56484.A0A1Y2FDE6"/>
<dbReference type="Gene3D" id="1.20.1510.10">
    <property type="entry name" value="Cation efflux protein transmembrane domain"/>
    <property type="match status" value="1"/>
</dbReference>
<dbReference type="SUPFAM" id="SSF160240">
    <property type="entry name" value="Cation efflux protein cytoplasmic domain-like"/>
    <property type="match status" value="1"/>
</dbReference>
<dbReference type="RefSeq" id="XP_040724820.1">
    <property type="nucleotide sequence ID" value="XM_040871943.1"/>
</dbReference>
<keyword evidence="5 6" id="KW-0472">Membrane</keyword>
<dbReference type="Gene3D" id="3.30.70.1350">
    <property type="entry name" value="Cation efflux protein, cytoplasmic domain"/>
    <property type="match status" value="1"/>
</dbReference>
<dbReference type="Proteomes" id="UP000193685">
    <property type="component" value="Unassembled WGS sequence"/>
</dbReference>
<keyword evidence="4 6" id="KW-1133">Transmembrane helix</keyword>
<evidence type="ECO:0000256" key="3">
    <source>
        <dbReference type="ARBA" id="ARBA00022692"/>
    </source>
</evidence>
<evidence type="ECO:0000256" key="5">
    <source>
        <dbReference type="ARBA" id="ARBA00023136"/>
    </source>
</evidence>
<evidence type="ECO:0000256" key="6">
    <source>
        <dbReference type="SAM" id="Phobius"/>
    </source>
</evidence>
<dbReference type="SUPFAM" id="SSF161111">
    <property type="entry name" value="Cation efflux protein transmembrane domain-like"/>
    <property type="match status" value="1"/>
</dbReference>
<dbReference type="Pfam" id="PF01545">
    <property type="entry name" value="Cation_efflux"/>
    <property type="match status" value="1"/>
</dbReference>
<protein>
    <submittedName>
        <fullName evidence="9">Uncharacterized protein</fullName>
    </submittedName>
</protein>
<organism evidence="9 10">
    <name type="scientific">Protomyces lactucae-debilis</name>
    <dbReference type="NCBI Taxonomy" id="2754530"/>
    <lineage>
        <taxon>Eukaryota</taxon>
        <taxon>Fungi</taxon>
        <taxon>Dikarya</taxon>
        <taxon>Ascomycota</taxon>
        <taxon>Taphrinomycotina</taxon>
        <taxon>Taphrinomycetes</taxon>
        <taxon>Taphrinales</taxon>
        <taxon>Protomycetaceae</taxon>
        <taxon>Protomyces</taxon>
    </lineage>
</organism>
<dbReference type="InterPro" id="IPR027469">
    <property type="entry name" value="Cation_efflux_TMD_sf"/>
</dbReference>
<dbReference type="NCBIfam" id="TIGR01297">
    <property type="entry name" value="CDF"/>
    <property type="match status" value="1"/>
</dbReference>
<evidence type="ECO:0000259" key="8">
    <source>
        <dbReference type="Pfam" id="PF16916"/>
    </source>
</evidence>
<feature type="transmembrane region" description="Helical" evidence="6">
    <location>
        <begin position="184"/>
        <end position="205"/>
    </location>
</feature>
<evidence type="ECO:0000256" key="4">
    <source>
        <dbReference type="ARBA" id="ARBA00022989"/>
    </source>
</evidence>
<dbReference type="AlphaFoldDB" id="A0A1Y2FDE6"/>
<dbReference type="OMA" id="KKPIREY"/>
<comment type="caution">
    <text evidence="9">The sequence shown here is derived from an EMBL/GenBank/DDBJ whole genome shotgun (WGS) entry which is preliminary data.</text>
</comment>
<keyword evidence="3 6" id="KW-0812">Transmembrane</keyword>
<accession>A0A1Y2FDE6</accession>